<accession>A0ABR5MGI2</accession>
<gene>
    <name evidence="1" type="ORF">AFL42_15360</name>
</gene>
<evidence type="ECO:0000313" key="1">
    <source>
        <dbReference type="EMBL" id="KPH71355.1"/>
    </source>
</evidence>
<protein>
    <submittedName>
        <fullName evidence="1">Uncharacterized protein</fullName>
    </submittedName>
</protein>
<proteinExistence type="predicted"/>
<evidence type="ECO:0000313" key="2">
    <source>
        <dbReference type="Proteomes" id="UP000037854"/>
    </source>
</evidence>
<dbReference type="RefSeq" id="WP_047183970.1">
    <property type="nucleotide sequence ID" value="NZ_JAHHXM010000036.1"/>
</dbReference>
<keyword evidence="2" id="KW-1185">Reference proteome</keyword>
<dbReference type="EMBL" id="LGTK01000076">
    <property type="protein sequence ID" value="KPH71355.1"/>
    <property type="molecule type" value="Genomic_DNA"/>
</dbReference>
<comment type="caution">
    <text evidence="1">The sequence shown here is derived from an EMBL/GenBank/DDBJ whole genome shotgun (WGS) entry which is preliminary data.</text>
</comment>
<dbReference type="Proteomes" id="UP000037854">
    <property type="component" value="Unassembled WGS sequence"/>
</dbReference>
<name>A0ABR5MGI2_9BACI</name>
<sequence>MTAPILATKYREEPVIPTIPFGAISDNSAPVTVDAIPWPKNAMDIKAITILGELVKFPPMTAQDNNKPAIIGNFRAIPIRSSEW</sequence>
<organism evidence="1 2">
    <name type="scientific">Oceanobacillus caeni</name>
    <dbReference type="NCBI Taxonomy" id="405946"/>
    <lineage>
        <taxon>Bacteria</taxon>
        <taxon>Bacillati</taxon>
        <taxon>Bacillota</taxon>
        <taxon>Bacilli</taxon>
        <taxon>Bacillales</taxon>
        <taxon>Bacillaceae</taxon>
        <taxon>Oceanobacillus</taxon>
    </lineage>
</organism>
<reference evidence="1 2" key="1">
    <citation type="submission" date="2015-07" db="EMBL/GenBank/DDBJ databases">
        <title>High-quality draft genome sequence of Oceanobacillus caeni HM6, a bacillus isolated from a human feces.</title>
        <authorList>
            <person name="Kumar J."/>
            <person name="Verma M.K."/>
            <person name="Pandey R."/>
            <person name="Bhambi M."/>
            <person name="Chauhan N."/>
        </authorList>
    </citation>
    <scope>NUCLEOTIDE SEQUENCE [LARGE SCALE GENOMIC DNA]</scope>
    <source>
        <strain evidence="1 2">HM6</strain>
    </source>
</reference>